<dbReference type="AlphaFoldDB" id="A0A2G8RU48"/>
<dbReference type="EMBL" id="AYKW01000056">
    <property type="protein sequence ID" value="PIL24858.1"/>
    <property type="molecule type" value="Genomic_DNA"/>
</dbReference>
<dbReference type="Proteomes" id="UP000230002">
    <property type="component" value="Unassembled WGS sequence"/>
</dbReference>
<keyword evidence="2" id="KW-0472">Membrane</keyword>
<feature type="region of interest" description="Disordered" evidence="1">
    <location>
        <begin position="83"/>
        <end position="189"/>
    </location>
</feature>
<gene>
    <name evidence="4" type="ORF">GSI_12745</name>
</gene>
<feature type="signal peptide" evidence="3">
    <location>
        <begin position="1"/>
        <end position="29"/>
    </location>
</feature>
<keyword evidence="2" id="KW-1133">Transmembrane helix</keyword>
<feature type="compositionally biased region" description="Polar residues" evidence="1">
    <location>
        <begin position="83"/>
        <end position="107"/>
    </location>
</feature>
<evidence type="ECO:0000256" key="1">
    <source>
        <dbReference type="SAM" id="MobiDB-lite"/>
    </source>
</evidence>
<keyword evidence="2" id="KW-0812">Transmembrane</keyword>
<protein>
    <recommendedName>
        <fullName evidence="6">Transporter</fullName>
    </recommendedName>
</protein>
<proteinExistence type="predicted"/>
<sequence>MLENPIDSTPMIPRLSALLIFSLPLLVAAQNDNNPFDNGSGTPGAVIAGVVVAICIAILFLILFGLMFRRRRRAATVLPQYSSASGVPESNQNQGPYLSYPMNQQQAWGGHHSPPRPPREEFAPPPPYPGKREPDGTEENSGYGYPNPPPPDNGVLASGGFINPSNPHTHTPPPAHVPAHSNPKAGPPY</sequence>
<dbReference type="OrthoDB" id="10587072at2759"/>
<evidence type="ECO:0000313" key="4">
    <source>
        <dbReference type="EMBL" id="PIL24858.1"/>
    </source>
</evidence>
<name>A0A2G8RU48_9APHY</name>
<dbReference type="STRING" id="1077348.A0A2G8RU48"/>
<evidence type="ECO:0000256" key="3">
    <source>
        <dbReference type="SAM" id="SignalP"/>
    </source>
</evidence>
<accession>A0A2G8RU48</accession>
<feature type="transmembrane region" description="Helical" evidence="2">
    <location>
        <begin position="45"/>
        <end position="68"/>
    </location>
</feature>
<evidence type="ECO:0000313" key="5">
    <source>
        <dbReference type="Proteomes" id="UP000230002"/>
    </source>
</evidence>
<keyword evidence="5" id="KW-1185">Reference proteome</keyword>
<dbReference type="CDD" id="cd12087">
    <property type="entry name" value="TM_EGFR-like"/>
    <property type="match status" value="1"/>
</dbReference>
<keyword evidence="3" id="KW-0732">Signal</keyword>
<comment type="caution">
    <text evidence="4">The sequence shown here is derived from an EMBL/GenBank/DDBJ whole genome shotgun (WGS) entry which is preliminary data.</text>
</comment>
<evidence type="ECO:0000256" key="2">
    <source>
        <dbReference type="SAM" id="Phobius"/>
    </source>
</evidence>
<reference evidence="4 5" key="1">
    <citation type="journal article" date="2015" name="Sci. Rep.">
        <title>Chromosome-level genome map provides insights into diverse defense mechanisms in the medicinal fungus Ganoderma sinense.</title>
        <authorList>
            <person name="Zhu Y."/>
            <person name="Xu J."/>
            <person name="Sun C."/>
            <person name="Zhou S."/>
            <person name="Xu H."/>
            <person name="Nelson D.R."/>
            <person name="Qian J."/>
            <person name="Song J."/>
            <person name="Luo H."/>
            <person name="Xiang L."/>
            <person name="Li Y."/>
            <person name="Xu Z."/>
            <person name="Ji A."/>
            <person name="Wang L."/>
            <person name="Lu S."/>
            <person name="Hayward A."/>
            <person name="Sun W."/>
            <person name="Li X."/>
            <person name="Schwartz D.C."/>
            <person name="Wang Y."/>
            <person name="Chen S."/>
        </authorList>
    </citation>
    <scope>NUCLEOTIDE SEQUENCE [LARGE SCALE GENOMIC DNA]</scope>
    <source>
        <strain evidence="4 5">ZZ0214-1</strain>
    </source>
</reference>
<organism evidence="4 5">
    <name type="scientific">Ganoderma sinense ZZ0214-1</name>
    <dbReference type="NCBI Taxonomy" id="1077348"/>
    <lineage>
        <taxon>Eukaryota</taxon>
        <taxon>Fungi</taxon>
        <taxon>Dikarya</taxon>
        <taxon>Basidiomycota</taxon>
        <taxon>Agaricomycotina</taxon>
        <taxon>Agaricomycetes</taxon>
        <taxon>Polyporales</taxon>
        <taxon>Polyporaceae</taxon>
        <taxon>Ganoderma</taxon>
    </lineage>
</organism>
<feature type="chain" id="PRO_5013876649" description="Transporter" evidence="3">
    <location>
        <begin position="30"/>
        <end position="189"/>
    </location>
</feature>
<evidence type="ECO:0008006" key="6">
    <source>
        <dbReference type="Google" id="ProtNLM"/>
    </source>
</evidence>